<dbReference type="EMBL" id="BART01017872">
    <property type="protein sequence ID" value="GAG83037.1"/>
    <property type="molecule type" value="Genomic_DNA"/>
</dbReference>
<gene>
    <name evidence="1" type="ORF">S01H4_33872</name>
</gene>
<name>X1BPD7_9ZZZZ</name>
<accession>X1BPD7</accession>
<evidence type="ECO:0000313" key="1">
    <source>
        <dbReference type="EMBL" id="GAG83037.1"/>
    </source>
</evidence>
<sequence length="31" mass="3877">IRYSNFNKLLILKKRKRIILLKDDKDNFLTR</sequence>
<reference evidence="1" key="1">
    <citation type="journal article" date="2014" name="Front. Microbiol.">
        <title>High frequency of phylogenetically diverse reductive dehalogenase-homologous genes in deep subseafloor sedimentary metagenomes.</title>
        <authorList>
            <person name="Kawai M."/>
            <person name="Futagami T."/>
            <person name="Toyoda A."/>
            <person name="Takaki Y."/>
            <person name="Nishi S."/>
            <person name="Hori S."/>
            <person name="Arai W."/>
            <person name="Tsubouchi T."/>
            <person name="Morono Y."/>
            <person name="Uchiyama I."/>
            <person name="Ito T."/>
            <person name="Fujiyama A."/>
            <person name="Inagaki F."/>
            <person name="Takami H."/>
        </authorList>
    </citation>
    <scope>NUCLEOTIDE SEQUENCE</scope>
    <source>
        <strain evidence="1">Expedition CK06-06</strain>
    </source>
</reference>
<proteinExistence type="predicted"/>
<feature type="non-terminal residue" evidence="1">
    <location>
        <position position="1"/>
    </location>
</feature>
<organism evidence="1">
    <name type="scientific">marine sediment metagenome</name>
    <dbReference type="NCBI Taxonomy" id="412755"/>
    <lineage>
        <taxon>unclassified sequences</taxon>
        <taxon>metagenomes</taxon>
        <taxon>ecological metagenomes</taxon>
    </lineage>
</organism>
<comment type="caution">
    <text evidence="1">The sequence shown here is derived from an EMBL/GenBank/DDBJ whole genome shotgun (WGS) entry which is preliminary data.</text>
</comment>
<protein>
    <submittedName>
        <fullName evidence="1">Uncharacterized protein</fullName>
    </submittedName>
</protein>
<dbReference type="AlphaFoldDB" id="X1BPD7"/>